<evidence type="ECO:0000313" key="4">
    <source>
        <dbReference type="EMBL" id="GCE01358.1"/>
    </source>
</evidence>
<organism evidence="4 5">
    <name type="scientific">Embleya hyalina</name>
    <dbReference type="NCBI Taxonomy" id="516124"/>
    <lineage>
        <taxon>Bacteria</taxon>
        <taxon>Bacillati</taxon>
        <taxon>Actinomycetota</taxon>
        <taxon>Actinomycetes</taxon>
        <taxon>Kitasatosporales</taxon>
        <taxon>Streptomycetaceae</taxon>
        <taxon>Embleya</taxon>
    </lineage>
</organism>
<dbReference type="PANTHER" id="PTHR35526">
    <property type="entry name" value="ANTI-SIGMA-F FACTOR RSBW-RELATED"/>
    <property type="match status" value="1"/>
</dbReference>
<feature type="domain" description="Histidine kinase/HSP90-like ATPase" evidence="3">
    <location>
        <begin position="16"/>
        <end position="121"/>
    </location>
</feature>
<evidence type="ECO:0000256" key="1">
    <source>
        <dbReference type="ARBA" id="ARBA00022527"/>
    </source>
</evidence>
<dbReference type="CDD" id="cd16936">
    <property type="entry name" value="HATPase_RsbW-like"/>
    <property type="match status" value="1"/>
</dbReference>
<comment type="caution">
    <text evidence="4">The sequence shown here is derived from an EMBL/GenBank/DDBJ whole genome shotgun (WGS) entry which is preliminary data.</text>
</comment>
<dbReference type="Gene3D" id="3.30.565.10">
    <property type="entry name" value="Histidine kinase-like ATPase, C-terminal domain"/>
    <property type="match status" value="1"/>
</dbReference>
<protein>
    <submittedName>
        <fullName evidence="4">ATP-binding protein</fullName>
    </submittedName>
</protein>
<keyword evidence="1" id="KW-0418">Kinase</keyword>
<name>A0A401Z3J1_9ACTN</name>
<dbReference type="GO" id="GO:0004674">
    <property type="term" value="F:protein serine/threonine kinase activity"/>
    <property type="evidence" value="ECO:0007669"/>
    <property type="project" value="UniProtKB-KW"/>
</dbReference>
<dbReference type="Pfam" id="PF13581">
    <property type="entry name" value="HATPase_c_2"/>
    <property type="match status" value="1"/>
</dbReference>
<keyword evidence="1" id="KW-0723">Serine/threonine-protein kinase</keyword>
<gene>
    <name evidence="4" type="ORF">EHYA_09124</name>
</gene>
<dbReference type="InterPro" id="IPR036890">
    <property type="entry name" value="HATPase_C_sf"/>
</dbReference>
<dbReference type="AlphaFoldDB" id="A0A401Z3J1"/>
<evidence type="ECO:0000256" key="2">
    <source>
        <dbReference type="SAM" id="MobiDB-lite"/>
    </source>
</evidence>
<accession>A0A401Z3J1</accession>
<dbReference type="SUPFAM" id="SSF55874">
    <property type="entry name" value="ATPase domain of HSP90 chaperone/DNA topoisomerase II/histidine kinase"/>
    <property type="match status" value="1"/>
</dbReference>
<dbReference type="InterPro" id="IPR050267">
    <property type="entry name" value="Anti-sigma-factor_SerPK"/>
</dbReference>
<keyword evidence="1" id="KW-0808">Transferase</keyword>
<keyword evidence="4" id="KW-0067">ATP-binding</keyword>
<sequence length="159" mass="17358">MATTVSRTRSTVRLVSKPQTVSAARAHVRRFCERVGFESDDPVRVTSELASNAVEHAGDYGDYEVSASLHGRMLWVEVLDHLPCSLPSPVEVLEDAETGRGLLVVAALTQRFRVELRSGGRKAVCAGFEEDFGEDYGDEYGADFEDDLGDDAGDDFEAV</sequence>
<keyword evidence="5" id="KW-1185">Reference proteome</keyword>
<evidence type="ECO:0000313" key="5">
    <source>
        <dbReference type="Proteomes" id="UP000286931"/>
    </source>
</evidence>
<proteinExistence type="predicted"/>
<dbReference type="GO" id="GO:0005524">
    <property type="term" value="F:ATP binding"/>
    <property type="evidence" value="ECO:0007669"/>
    <property type="project" value="UniProtKB-KW"/>
</dbReference>
<dbReference type="EMBL" id="BIFH01000048">
    <property type="protein sequence ID" value="GCE01358.1"/>
    <property type="molecule type" value="Genomic_DNA"/>
</dbReference>
<reference evidence="4 5" key="1">
    <citation type="submission" date="2018-12" db="EMBL/GenBank/DDBJ databases">
        <title>Draft genome sequence of Embleya hyalina NBRC 13850T.</title>
        <authorList>
            <person name="Komaki H."/>
            <person name="Hosoyama A."/>
            <person name="Kimura A."/>
            <person name="Ichikawa N."/>
            <person name="Tamura T."/>
        </authorList>
    </citation>
    <scope>NUCLEOTIDE SEQUENCE [LARGE SCALE GENOMIC DNA]</scope>
    <source>
        <strain evidence="4 5">NBRC 13850</strain>
    </source>
</reference>
<dbReference type="PANTHER" id="PTHR35526:SF3">
    <property type="entry name" value="ANTI-SIGMA-F FACTOR RSBW"/>
    <property type="match status" value="1"/>
</dbReference>
<dbReference type="InterPro" id="IPR003594">
    <property type="entry name" value="HATPase_dom"/>
</dbReference>
<evidence type="ECO:0000259" key="3">
    <source>
        <dbReference type="Pfam" id="PF13581"/>
    </source>
</evidence>
<keyword evidence="4" id="KW-0547">Nucleotide-binding</keyword>
<dbReference type="Proteomes" id="UP000286931">
    <property type="component" value="Unassembled WGS sequence"/>
</dbReference>
<feature type="region of interest" description="Disordered" evidence="2">
    <location>
        <begin position="137"/>
        <end position="159"/>
    </location>
</feature>